<sequence>MNRGYGTTYGWKFHRSHNGMNINDSNLPALTVRQAIDTQRFPGREFEILRRCDRETQRREEFRKRFPGQSENARKHLDRTCDEDAESYAETSNVDLAEMLRRIWLNASGERRGLVAQAIHRLAKADAVEAALIEVAELSKEAGENDAAQETAEVMIRAILERVGLAYRLPGNPDKAEEAVAS</sequence>
<dbReference type="RefSeq" id="WP_260349351.1">
    <property type="nucleotide sequence ID" value="NZ_JAOAOS010000013.1"/>
</dbReference>
<dbReference type="Proteomes" id="UP001595976">
    <property type="component" value="Unassembled WGS sequence"/>
</dbReference>
<protein>
    <submittedName>
        <fullName evidence="1">Uncharacterized protein</fullName>
    </submittedName>
</protein>
<comment type="caution">
    <text evidence="1">The sequence shown here is derived from an EMBL/GenBank/DDBJ whole genome shotgun (WGS) entry which is preliminary data.</text>
</comment>
<evidence type="ECO:0000313" key="1">
    <source>
        <dbReference type="EMBL" id="MFC5293492.1"/>
    </source>
</evidence>
<accession>A0ABW0F274</accession>
<evidence type="ECO:0000313" key="2">
    <source>
        <dbReference type="Proteomes" id="UP001595976"/>
    </source>
</evidence>
<gene>
    <name evidence="1" type="ORF">ACFPK2_10880</name>
</gene>
<name>A0ABW0F274_9HYPH</name>
<organism evidence="1 2">
    <name type="scientific">Bosea minatitlanensis</name>
    <dbReference type="NCBI Taxonomy" id="128782"/>
    <lineage>
        <taxon>Bacteria</taxon>
        <taxon>Pseudomonadati</taxon>
        <taxon>Pseudomonadota</taxon>
        <taxon>Alphaproteobacteria</taxon>
        <taxon>Hyphomicrobiales</taxon>
        <taxon>Boseaceae</taxon>
        <taxon>Bosea</taxon>
    </lineage>
</organism>
<dbReference type="EMBL" id="JBHSLI010000004">
    <property type="protein sequence ID" value="MFC5293492.1"/>
    <property type="molecule type" value="Genomic_DNA"/>
</dbReference>
<proteinExistence type="predicted"/>
<keyword evidence="2" id="KW-1185">Reference proteome</keyword>
<reference evidence="2" key="1">
    <citation type="journal article" date="2019" name="Int. J. Syst. Evol. Microbiol.">
        <title>The Global Catalogue of Microorganisms (GCM) 10K type strain sequencing project: providing services to taxonomists for standard genome sequencing and annotation.</title>
        <authorList>
            <consortium name="The Broad Institute Genomics Platform"/>
            <consortium name="The Broad Institute Genome Sequencing Center for Infectious Disease"/>
            <person name="Wu L."/>
            <person name="Ma J."/>
        </authorList>
    </citation>
    <scope>NUCLEOTIDE SEQUENCE [LARGE SCALE GENOMIC DNA]</scope>
    <source>
        <strain evidence="2">CGMCC 1.15643</strain>
    </source>
</reference>